<accession>A0A5H7Y463</accession>
<dbReference type="InterPro" id="IPR000259">
    <property type="entry name" value="Adhesion_dom_fimbrial"/>
</dbReference>
<name>A0A5H7Y463_SALET</name>
<comment type="caution">
    <text evidence="3">The sequence shown here is derived from an EMBL/GenBank/DDBJ whole genome shotgun (WGS) entry which is preliminary data.</text>
</comment>
<dbReference type="InterPro" id="IPR050263">
    <property type="entry name" value="Bact_Fimbrial_Adh_Pro"/>
</dbReference>
<accession>A0A657GTC1</accession>
<protein>
    <submittedName>
        <fullName evidence="3">Fimbrial protein</fullName>
    </submittedName>
</protein>
<dbReference type="GO" id="GO:0009289">
    <property type="term" value="C:pilus"/>
    <property type="evidence" value="ECO:0007669"/>
    <property type="project" value="InterPro"/>
</dbReference>
<evidence type="ECO:0000313" key="3">
    <source>
        <dbReference type="EMBL" id="MKT37381.1"/>
    </source>
</evidence>
<evidence type="ECO:0000256" key="1">
    <source>
        <dbReference type="SAM" id="SignalP"/>
    </source>
</evidence>
<dbReference type="EMBL" id="RUKS01000011">
    <property type="protein sequence ID" value="MKT37381.1"/>
    <property type="molecule type" value="Genomic_DNA"/>
</dbReference>
<dbReference type="NCBIfam" id="NF011816">
    <property type="entry name" value="PRK15288.1"/>
    <property type="match status" value="1"/>
</dbReference>
<dbReference type="GO" id="GO:0043709">
    <property type="term" value="P:cell adhesion involved in single-species biofilm formation"/>
    <property type="evidence" value="ECO:0007669"/>
    <property type="project" value="TreeGrafter"/>
</dbReference>
<keyword evidence="1" id="KW-0732">Signal</keyword>
<evidence type="ECO:0000259" key="2">
    <source>
        <dbReference type="Pfam" id="PF00419"/>
    </source>
</evidence>
<dbReference type="Pfam" id="PF00419">
    <property type="entry name" value="Fimbrial"/>
    <property type="match status" value="1"/>
</dbReference>
<dbReference type="Proteomes" id="UP000839521">
    <property type="component" value="Unassembled WGS sequence"/>
</dbReference>
<dbReference type="Gene3D" id="2.60.40.1090">
    <property type="entry name" value="Fimbrial-type adhesion domain"/>
    <property type="match status" value="1"/>
</dbReference>
<dbReference type="InterPro" id="IPR008966">
    <property type="entry name" value="Adhesion_dom_sf"/>
</dbReference>
<organism evidence="3">
    <name type="scientific">Salmonella enterica I</name>
    <dbReference type="NCBI Taxonomy" id="59201"/>
    <lineage>
        <taxon>Bacteria</taxon>
        <taxon>Pseudomonadati</taxon>
        <taxon>Pseudomonadota</taxon>
        <taxon>Gammaproteobacteria</taxon>
        <taxon>Enterobacterales</taxon>
        <taxon>Enterobacteriaceae</taxon>
        <taxon>Salmonella</taxon>
    </lineage>
</organism>
<dbReference type="FunFam" id="2.60.40.1090:FF:000012">
    <property type="entry name" value="Minor fimbrial subunit StfG"/>
    <property type="match status" value="1"/>
</dbReference>
<feature type="domain" description="Fimbrial-type adhesion" evidence="2">
    <location>
        <begin position="37"/>
        <end position="182"/>
    </location>
</feature>
<proteinExistence type="predicted"/>
<dbReference type="AlphaFoldDB" id="A0A5H7Y463"/>
<dbReference type="SUPFAM" id="SSF49401">
    <property type="entry name" value="Bacterial adhesins"/>
    <property type="match status" value="1"/>
</dbReference>
<reference evidence="3" key="1">
    <citation type="submission" date="2018-07" db="EMBL/GenBank/DDBJ databases">
        <authorList>
            <person name="Ashton P.M."/>
            <person name="Dallman T."/>
            <person name="Nair S."/>
            <person name="De Pinna E."/>
            <person name="Peters T."/>
            <person name="Grant K."/>
        </authorList>
    </citation>
    <scope>NUCLEOTIDE SEQUENCE [LARGE SCALE GENOMIC DNA]</scope>
    <source>
        <strain evidence="3">327161</strain>
    </source>
</reference>
<sequence length="183" mass="18766">MTGGLSVKAKRQALLHGAACILCGALILPVSAADNLHFSGSLVASPCTLTMQGTGIAEVDFSSLDSSDFTPDGQSARKPLVFELTDCDSALSNGVQVTFTGTEATGMRGILAIDSHSGASGIGIGIETLSGVPVGMNDEEGAIFTLVTGNNALNLNAWVQRLPGEDLIPGTFFASALVTFEYL</sequence>
<feature type="signal peptide" evidence="1">
    <location>
        <begin position="1"/>
        <end position="32"/>
    </location>
</feature>
<gene>
    <name evidence="3" type="ORF">DUQ85_12525</name>
</gene>
<dbReference type="InterPro" id="IPR036937">
    <property type="entry name" value="Adhesion_dom_fimbrial_sf"/>
</dbReference>
<feature type="chain" id="PRO_5030123423" evidence="1">
    <location>
        <begin position="33"/>
        <end position="183"/>
    </location>
</feature>
<dbReference type="PANTHER" id="PTHR33420:SF9">
    <property type="entry name" value="MINOR FIMBRIAL SUBUNIT"/>
    <property type="match status" value="1"/>
</dbReference>
<dbReference type="PANTHER" id="PTHR33420">
    <property type="entry name" value="FIMBRIAL SUBUNIT ELFA-RELATED"/>
    <property type="match status" value="1"/>
</dbReference>